<name>A0A3B1AK58_9ZZZZ</name>
<dbReference type="CDD" id="cd01454">
    <property type="entry name" value="vWA_norD_type"/>
    <property type="match status" value="1"/>
</dbReference>
<dbReference type="InterPro" id="IPR036465">
    <property type="entry name" value="vWFA_dom_sf"/>
</dbReference>
<feature type="domain" description="VWFA" evidence="1">
    <location>
        <begin position="601"/>
        <end position="789"/>
    </location>
</feature>
<dbReference type="PROSITE" id="PS50234">
    <property type="entry name" value="VWFA"/>
    <property type="match status" value="1"/>
</dbReference>
<accession>A0A3B1AK58</accession>
<gene>
    <name evidence="2" type="ORF">MNBD_GAMMA21-82</name>
</gene>
<reference evidence="2" key="1">
    <citation type="submission" date="2018-06" db="EMBL/GenBank/DDBJ databases">
        <authorList>
            <person name="Zhirakovskaya E."/>
        </authorList>
    </citation>
    <scope>NUCLEOTIDE SEQUENCE</scope>
</reference>
<evidence type="ECO:0000259" key="1">
    <source>
        <dbReference type="PROSITE" id="PS50234"/>
    </source>
</evidence>
<evidence type="ECO:0000313" key="2">
    <source>
        <dbReference type="EMBL" id="VAX00423.1"/>
    </source>
</evidence>
<proteinExistence type="predicted"/>
<sequence>MSISLKDYEDEIKDLAPEVRAVLESSFLDASRVMSPAGLETYLEGGKSLCNLGRGTDVVISYLQEIPQVVKICGEDVIEDSITAALKLSSMTSGEVVSLLFSSLPTAARRLGDAELLRGYLTLIHQTASTASRGLRPMLSHIDELLSKLTLSGLRRWTQFGTQAYRRDYANLTAYFNLESQDSRAVLQRERRGVLFIDTQRKLNFYLRALWGRDFFLRPTGADYTDFRPYIDNLIFHMPDAVDDIGQGDNKITGLELYRATAAHMASHLCYSSSAISAEQLSPAQMFFIGFIEDARIEYKAINAFPGLRKLWRSLLDLDYESSEDSKNNDVEHPTMLVLERIALMLIDSNVSTDDKEINNFVQRFHDEIEKQQDNNQYSWHMGLELFNLFSSRKNVPSLRILERIRIPYRDDNRFVWEFEEINWDQGIEYVAATMRQVRKTVSVIEMAHEVDCELAGDDAQEIWTCDTNMRPYEDDLTDSQISFNDMWGKEPISDPYHYQEWDYQIQLHRPDWVTVYERRQPKGNPEDIEKILLHHRPIAHRIKQIIDLLTPAGVQRIRNMEDGDEIDINAAIDAMISIRMGEQPNPRITMRNVLKTRDLSVVVLMDLSESTNEPLGGSDKTVLELTREAATLVSTAINGIGDPFALHGFASDGRHDVQYYRFKDFNQHFDDEAKSRLAGMQGGLSTRMGAAMRHAGQHLLKQPERRKLLLIVTDGEPADVDERDPQHLRHDTKKAVEELYSKGVLSYCLTLDPNADAYVKRIFGSNNYTVIDNVDKLPEQLPLLFASLTA</sequence>
<dbReference type="EMBL" id="UOFR01000076">
    <property type="protein sequence ID" value="VAX00423.1"/>
    <property type="molecule type" value="Genomic_DNA"/>
</dbReference>
<dbReference type="PANTHER" id="PTHR41248">
    <property type="entry name" value="NORD PROTEIN"/>
    <property type="match status" value="1"/>
</dbReference>
<organism evidence="2">
    <name type="scientific">hydrothermal vent metagenome</name>
    <dbReference type="NCBI Taxonomy" id="652676"/>
    <lineage>
        <taxon>unclassified sequences</taxon>
        <taxon>metagenomes</taxon>
        <taxon>ecological metagenomes</taxon>
    </lineage>
</organism>
<protein>
    <submittedName>
        <fullName evidence="2">Rubisco activation protein CbbO</fullName>
    </submittedName>
</protein>
<dbReference type="PANTHER" id="PTHR41248:SF1">
    <property type="entry name" value="NORD PROTEIN"/>
    <property type="match status" value="1"/>
</dbReference>
<dbReference type="SUPFAM" id="SSF53300">
    <property type="entry name" value="vWA-like"/>
    <property type="match status" value="1"/>
</dbReference>
<dbReference type="InterPro" id="IPR002035">
    <property type="entry name" value="VWF_A"/>
</dbReference>
<dbReference type="InterPro" id="IPR051928">
    <property type="entry name" value="NorD/CobT"/>
</dbReference>
<dbReference type="Gene3D" id="3.40.50.410">
    <property type="entry name" value="von Willebrand factor, type A domain"/>
    <property type="match status" value="1"/>
</dbReference>
<dbReference type="AlphaFoldDB" id="A0A3B1AK58"/>
<dbReference type="SMART" id="SM00327">
    <property type="entry name" value="VWA"/>
    <property type="match status" value="1"/>
</dbReference>
<dbReference type="Pfam" id="PF00092">
    <property type="entry name" value="VWA"/>
    <property type="match status" value="1"/>
</dbReference>